<comment type="caution">
    <text evidence="1">The sequence shown here is derived from an EMBL/GenBank/DDBJ whole genome shotgun (WGS) entry which is preliminary data.</text>
</comment>
<gene>
    <name evidence="1" type="ORF">KIL84_005075</name>
</gene>
<reference evidence="1" key="1">
    <citation type="submission" date="2021-09" db="EMBL/GenBank/DDBJ databases">
        <title>The genome of Mauremys mutica provides insights into the evolution of semi-aquatic lifestyle.</title>
        <authorList>
            <person name="Gong S."/>
            <person name="Gao Y."/>
        </authorList>
    </citation>
    <scope>NUCLEOTIDE SEQUENCE</scope>
    <source>
        <strain evidence="1">MM-2020</strain>
        <tissue evidence="1">Muscle</tissue>
    </source>
</reference>
<evidence type="ECO:0000313" key="1">
    <source>
        <dbReference type="EMBL" id="KAH1181349.1"/>
    </source>
</evidence>
<dbReference type="Proteomes" id="UP000827986">
    <property type="component" value="Unassembled WGS sequence"/>
</dbReference>
<proteinExistence type="predicted"/>
<sequence>MLMGVTSVPDEGRIKFLPHMERRWSEAGKDTGRQNVDLEFTLYSIFMNFCPHQLPFQPPVTGLASVEGGLMLGQPQNISRWLKKVVLGKGLPKIKGLPLQS</sequence>
<protein>
    <submittedName>
        <fullName evidence="1">Uncharacterized protein</fullName>
    </submittedName>
</protein>
<dbReference type="EMBL" id="JAHDVG010000468">
    <property type="protein sequence ID" value="KAH1181349.1"/>
    <property type="molecule type" value="Genomic_DNA"/>
</dbReference>
<organism evidence="1 2">
    <name type="scientific">Mauremys mutica</name>
    <name type="common">yellowpond turtle</name>
    <dbReference type="NCBI Taxonomy" id="74926"/>
    <lineage>
        <taxon>Eukaryota</taxon>
        <taxon>Metazoa</taxon>
        <taxon>Chordata</taxon>
        <taxon>Craniata</taxon>
        <taxon>Vertebrata</taxon>
        <taxon>Euteleostomi</taxon>
        <taxon>Archelosauria</taxon>
        <taxon>Testudinata</taxon>
        <taxon>Testudines</taxon>
        <taxon>Cryptodira</taxon>
        <taxon>Durocryptodira</taxon>
        <taxon>Testudinoidea</taxon>
        <taxon>Geoemydidae</taxon>
        <taxon>Geoemydinae</taxon>
        <taxon>Mauremys</taxon>
    </lineage>
</organism>
<keyword evidence="2" id="KW-1185">Reference proteome</keyword>
<evidence type="ECO:0000313" key="2">
    <source>
        <dbReference type="Proteomes" id="UP000827986"/>
    </source>
</evidence>
<name>A0A9D4B5R1_9SAUR</name>
<accession>A0A9D4B5R1</accession>
<dbReference type="AlphaFoldDB" id="A0A9D4B5R1"/>